<sequence>MGWEARRLVSIIPPAPLVHAITLIVQNGDEDTGMEKFYDGTPEGLFALLQEALESGIIPEQIRRCQQQHQEDPRLPSLFTEEELGLPAMLGGPEQELKALAAMAQLRSCSETAFQDCLQAFMSDAPIEPDIIRYAVRILKAPNHTAAEKRRTDRSFRPCEIVLNASQRYLRELDRLLGLLRFKPTNEGYLVARCEPETYALPGLAIPLKRRFGTTAWAVQDEKRNLVLACDGIGEPELASYDPGEPPFSPPEGLVPDEYEALWQEYYHTINIESRKNPELRKRLIPLRYWKYLPELQVQH</sequence>
<protein>
    <recommendedName>
        <fullName evidence="1">DUF4130 domain-containing protein</fullName>
    </recommendedName>
</protein>
<dbReference type="Proteomes" id="UP000000503">
    <property type="component" value="Chromosome"/>
</dbReference>
<dbReference type="InterPro" id="IPR025404">
    <property type="entry name" value="DUF4130"/>
</dbReference>
<evidence type="ECO:0000313" key="3">
    <source>
        <dbReference type="Proteomes" id="UP000000503"/>
    </source>
</evidence>
<feature type="domain" description="DUF4130" evidence="1">
    <location>
        <begin position="161"/>
        <end position="295"/>
    </location>
</feature>
<name>F8F381_GRAC1</name>
<dbReference type="eggNOG" id="ENOG5030JGI">
    <property type="taxonomic scope" value="Bacteria"/>
</dbReference>
<dbReference type="Pfam" id="PF13566">
    <property type="entry name" value="DUF4130"/>
    <property type="match status" value="1"/>
</dbReference>
<dbReference type="NCBIfam" id="TIGR03915">
    <property type="entry name" value="SAM_7_link_chp"/>
    <property type="match status" value="1"/>
</dbReference>
<dbReference type="HOGENOM" id="CLU_834043_0_0_12"/>
<dbReference type="EMBL" id="CP002868">
    <property type="protein sequence ID" value="AEJ20407.1"/>
    <property type="molecule type" value="Genomic_DNA"/>
</dbReference>
<accession>F8F381</accession>
<gene>
    <name evidence="2" type="ordered locus">Spica_2295</name>
</gene>
<evidence type="ECO:0000259" key="1">
    <source>
        <dbReference type="Pfam" id="PF13566"/>
    </source>
</evidence>
<keyword evidence="3" id="KW-1185">Reference proteome</keyword>
<reference evidence="3" key="1">
    <citation type="journal article" date="2013" name="Stand. Genomic Sci.">
        <title>Genome sequence of the thermophilic fresh-water bacterium Spirochaeta caldaria type strain (H1(T)), reclassification of Spirochaeta caldaria, Spirochaeta stenostrepta, and Spirochaeta zuelzerae in the genus Treponema as Treponema caldaria comb. nov., Treponema stenostrepta comb. nov., and Treponema zuelzerae comb. nov., and emendation of the genus Treponema.</title>
        <authorList>
            <person name="Abt B."/>
            <person name="Goker M."/>
            <person name="Scheuner C."/>
            <person name="Han C."/>
            <person name="Lu M."/>
            <person name="Misra M."/>
            <person name="Lapidus A."/>
            <person name="Nolan M."/>
            <person name="Lucas S."/>
            <person name="Hammon N."/>
            <person name="Deshpande S."/>
            <person name="Cheng J.F."/>
            <person name="Tapia R."/>
            <person name="Goodwin L.A."/>
            <person name="Pitluck S."/>
            <person name="Liolios K."/>
            <person name="Pagani I."/>
            <person name="Ivanova N."/>
            <person name="Mavromatis K."/>
            <person name="Mikhailova N."/>
            <person name="Huntemann M."/>
            <person name="Pati A."/>
            <person name="Chen A."/>
            <person name="Palaniappan K."/>
            <person name="Land M."/>
            <person name="Hauser L."/>
            <person name="Jeffries C.D."/>
            <person name="Rohde M."/>
            <person name="Spring S."/>
            <person name="Gronow S."/>
            <person name="Detter J.C."/>
            <person name="Bristow J."/>
            <person name="Eisen J.A."/>
            <person name="Markowitz V."/>
            <person name="Hugenholtz P."/>
            <person name="Kyrpides N.C."/>
            <person name="Woyke T."/>
            <person name="Klenk H.P."/>
        </authorList>
    </citation>
    <scope>NUCLEOTIDE SEQUENCE</scope>
    <source>
        <strain evidence="3">ATCC 51460 / DSM 7334 / H1</strain>
    </source>
</reference>
<proteinExistence type="predicted"/>
<dbReference type="AlphaFoldDB" id="F8F381"/>
<dbReference type="OrthoDB" id="5290748at2"/>
<evidence type="ECO:0000313" key="2">
    <source>
        <dbReference type="EMBL" id="AEJ20407.1"/>
    </source>
</evidence>
<dbReference type="STRING" id="744872.Spica_2295"/>
<dbReference type="InterPro" id="IPR023875">
    <property type="entry name" value="DNA_repair_put"/>
</dbReference>
<organism evidence="2 3">
    <name type="scientific">Gracilinema caldarium (strain ATCC 51460 / DSM 7334 / H1)</name>
    <name type="common">Treponema caldarium</name>
    <dbReference type="NCBI Taxonomy" id="744872"/>
    <lineage>
        <taxon>Bacteria</taxon>
        <taxon>Pseudomonadati</taxon>
        <taxon>Spirochaetota</taxon>
        <taxon>Spirochaetia</taxon>
        <taxon>Spirochaetales</taxon>
        <taxon>Breznakiellaceae</taxon>
        <taxon>Gracilinema</taxon>
    </lineage>
</organism>
<dbReference type="KEGG" id="scd:Spica_2295"/>